<feature type="region of interest" description="Disordered" evidence="3">
    <location>
        <begin position="777"/>
        <end position="802"/>
    </location>
</feature>
<evidence type="ECO:0000256" key="1">
    <source>
        <dbReference type="ARBA" id="ARBA00022737"/>
    </source>
</evidence>
<proteinExistence type="predicted"/>
<sequence>WTFGARTQTSGHHHHTITPHHTTPHHKQPTSSSSKGRRPTPTMIAGARRQLISRAAGSRSGPFTFAHSAAQAARPSVGSASAFHHHAHQTERICRRRRIGLPVQERWSLHNSRQRGQRLSTATAASIDAQFSPLPFKRRVTADGRPRRARKLDVRSEAKLDALEDAKHHVERLRADLLSATENRSEGLREQLSVAEEAMNAAYSQAIKYTSRQSQDAHAIQTAVSLINDWTGRFIGGDIRNNDKGLNKKKMTRRVHEILRSLNGNNCTPDMNAATDSKDEMRTGMSPPSRKDYINILRAHSTSKALRKGEQCEALISRMMDVAVYSAHRYAESEDEDEREKLKRIVEESLPDSKVFALAIKCYAGSTPARIDLLKSIHDELCQATDGQIGSVDDPYVLFHCIKSIKTFNIAAMMTKGYDWLGRLHEFVVDPKNAGYFGNGGDTGESTPQSIDVTSAYVHVIRLSARLRDSSPGAASKARDVLDKMHEVYRLSNSGHERLGEASALPAVATADIRYNAYNLVLGLYRDSRNADDSFKALDLIERMIDPRASDSIGVPLPTIDSFVYTVLALGKMQDSAKAIEEAERLIDLLEVNERLGLGASVAVYNAYITLLNKVYHGQEILFDKAMATLATMDDKSKTYSSVKPDSETIALVMKACSISRHNDRGRILSVVSQLFNKLLDQEPNDNSHESLTDLIYFNKMKSIELYEPDADVKRERIETLFSEACQRGLVSAAVLSVLRGAVSAKDFELTVGKGRLPEHWTANCVGPRALYTDGSRGGEGKMVNRKGKSSSRIGKQKKAYAERARRAKERKAGKFFRTMT</sequence>
<dbReference type="PANTHER" id="PTHR47942">
    <property type="entry name" value="TETRATRICOPEPTIDE REPEAT (TPR)-LIKE SUPERFAMILY PROTEIN-RELATED"/>
    <property type="match status" value="1"/>
</dbReference>
<protein>
    <recommendedName>
        <fullName evidence="6">Pentacotripeptide-repeat region of PRORP domain-containing protein</fullName>
    </recommendedName>
</protein>
<evidence type="ECO:0000313" key="4">
    <source>
        <dbReference type="EMBL" id="EJK72278.1"/>
    </source>
</evidence>
<keyword evidence="1" id="KW-0677">Repeat</keyword>
<dbReference type="AlphaFoldDB" id="K0T0Y6"/>
<dbReference type="OrthoDB" id="10540914at2759"/>
<feature type="compositionally biased region" description="Basic residues" evidence="3">
    <location>
        <begin position="784"/>
        <end position="799"/>
    </location>
</feature>
<dbReference type="InterPro" id="IPR051222">
    <property type="entry name" value="PPR/CCM1_RNA-binding"/>
</dbReference>
<dbReference type="Proteomes" id="UP000266841">
    <property type="component" value="Unassembled WGS sequence"/>
</dbReference>
<feature type="region of interest" description="Disordered" evidence="3">
    <location>
        <begin position="266"/>
        <end position="290"/>
    </location>
</feature>
<evidence type="ECO:0000256" key="3">
    <source>
        <dbReference type="SAM" id="MobiDB-lite"/>
    </source>
</evidence>
<keyword evidence="2" id="KW-0175">Coiled coil</keyword>
<name>K0T0Y6_THAOC</name>
<dbReference type="OMA" id="HQTERIC"/>
<accession>K0T0Y6</accession>
<comment type="caution">
    <text evidence="4">The sequence shown here is derived from an EMBL/GenBank/DDBJ whole genome shotgun (WGS) entry which is preliminary data.</text>
</comment>
<dbReference type="EMBL" id="AGNL01006091">
    <property type="protein sequence ID" value="EJK72278.1"/>
    <property type="molecule type" value="Genomic_DNA"/>
</dbReference>
<evidence type="ECO:0000256" key="2">
    <source>
        <dbReference type="SAM" id="Coils"/>
    </source>
</evidence>
<feature type="non-terminal residue" evidence="4">
    <location>
        <position position="1"/>
    </location>
</feature>
<dbReference type="InterPro" id="IPR011990">
    <property type="entry name" value="TPR-like_helical_dom_sf"/>
</dbReference>
<feature type="region of interest" description="Disordered" evidence="3">
    <location>
        <begin position="1"/>
        <end position="41"/>
    </location>
</feature>
<evidence type="ECO:0000313" key="5">
    <source>
        <dbReference type="Proteomes" id="UP000266841"/>
    </source>
</evidence>
<evidence type="ECO:0008006" key="6">
    <source>
        <dbReference type="Google" id="ProtNLM"/>
    </source>
</evidence>
<gene>
    <name evidence="4" type="ORF">THAOC_06201</name>
</gene>
<dbReference type="Gene3D" id="1.25.40.10">
    <property type="entry name" value="Tetratricopeptide repeat domain"/>
    <property type="match status" value="1"/>
</dbReference>
<keyword evidence="5" id="KW-1185">Reference proteome</keyword>
<feature type="compositionally biased region" description="Basic residues" evidence="3">
    <location>
        <begin position="11"/>
        <end position="28"/>
    </location>
</feature>
<reference evidence="4 5" key="1">
    <citation type="journal article" date="2012" name="Genome Biol.">
        <title>Genome and low-iron response of an oceanic diatom adapted to chronic iron limitation.</title>
        <authorList>
            <person name="Lommer M."/>
            <person name="Specht M."/>
            <person name="Roy A.S."/>
            <person name="Kraemer L."/>
            <person name="Andreson R."/>
            <person name="Gutowska M.A."/>
            <person name="Wolf J."/>
            <person name="Bergner S.V."/>
            <person name="Schilhabel M.B."/>
            <person name="Klostermeier U.C."/>
            <person name="Beiko R.G."/>
            <person name="Rosenstiel P."/>
            <person name="Hippler M."/>
            <person name="Laroche J."/>
        </authorList>
    </citation>
    <scope>NUCLEOTIDE SEQUENCE [LARGE SCALE GENOMIC DNA]</scope>
    <source>
        <strain evidence="4 5">CCMP1005</strain>
    </source>
</reference>
<feature type="coiled-coil region" evidence="2">
    <location>
        <begin position="163"/>
        <end position="198"/>
    </location>
</feature>
<dbReference type="PANTHER" id="PTHR47942:SF63">
    <property type="entry name" value="PENTATRICOPEPTIDE REPEAT-CONTAINING PROTEIN"/>
    <property type="match status" value="1"/>
</dbReference>
<organism evidence="4 5">
    <name type="scientific">Thalassiosira oceanica</name>
    <name type="common">Marine diatom</name>
    <dbReference type="NCBI Taxonomy" id="159749"/>
    <lineage>
        <taxon>Eukaryota</taxon>
        <taxon>Sar</taxon>
        <taxon>Stramenopiles</taxon>
        <taxon>Ochrophyta</taxon>
        <taxon>Bacillariophyta</taxon>
        <taxon>Coscinodiscophyceae</taxon>
        <taxon>Thalassiosirophycidae</taxon>
        <taxon>Thalassiosirales</taxon>
        <taxon>Thalassiosiraceae</taxon>
        <taxon>Thalassiosira</taxon>
    </lineage>
</organism>
<dbReference type="eggNOG" id="ENOG502QXBH">
    <property type="taxonomic scope" value="Eukaryota"/>
</dbReference>